<dbReference type="InterPro" id="IPR000185">
    <property type="entry name" value="SecA"/>
</dbReference>
<dbReference type="PANTHER" id="PTHR30612">
    <property type="entry name" value="SECA INNER MEMBRANE COMPONENT OF SEC PROTEIN SECRETION SYSTEM"/>
    <property type="match status" value="1"/>
</dbReference>
<name>A0A1S4FJV0_AEDAE</name>
<accession>A0A1S4FJV0</accession>
<dbReference type="PANTHER" id="PTHR30612:SF0">
    <property type="entry name" value="CHLOROPLAST PROTEIN-TRANSPORTING ATPASE"/>
    <property type="match status" value="1"/>
</dbReference>
<dbReference type="InterPro" id="IPR027417">
    <property type="entry name" value="P-loop_NTPase"/>
</dbReference>
<dbReference type="GO" id="GO:0006605">
    <property type="term" value="P:protein targeting"/>
    <property type="evidence" value="ECO:0007669"/>
    <property type="project" value="InterPro"/>
</dbReference>
<reference evidence="2" key="3">
    <citation type="submission" date="2012-09" db="EMBL/GenBank/DDBJ databases">
        <authorList>
            <consortium name="VectorBase"/>
        </authorList>
    </citation>
    <scope>NUCLEOTIDE SEQUENCE</scope>
    <source>
        <strain evidence="2">Liverpool</strain>
    </source>
</reference>
<dbReference type="HOGENOM" id="CLU_252652_0_0_1"/>
<protein>
    <submittedName>
        <fullName evidence="2">AAEL008471-PA</fullName>
    </submittedName>
</protein>
<dbReference type="OrthoDB" id="7763083at2759"/>
<sequence>MASTVRDPSNTAGDNRSIIESSSEESLQQISINENISDKCLLKCKILTTGDKDQYIKLRSPSAGGLPYSAKFRCGSAHWKLHGAQCLVTIGSSYVAQVSVEASEDLNSASDFEKAKELLLQLVLTVKVLEDQLLLKTTSLRSSIQMELTKLASNCGQCIESGKFLFEIRRLAEKHSYDVGTEFCKEMSSNRFVSSKTLKVSIVMFTALRSSLQSRYAFLKEDKWSHLLHKEKRLLEDFFNTVATDHKNLLLEVCSSQIKPELKNIESYRCLLLRTADVTIFKDLEGIMVGEMPQQALVIISKNFIQRIATVDCSQALPVSNEIFCCVCKSLMDIANRVQEKLGIQNSIQYDGKQWKMATIAKNSLKSGLDRCLVNQMHMLVNFANHYEPGKPTVNESYPYDYQIECFKSFALTRNEENTWACLMDAVMVNVFQKDFTRIGNMSEMFQAFLEFISSADQQKTSSESMRMVTHIILEYVAVVERIELYLDEIGKQIFKKQIGYIAQAIQESHTDHTRLKHVTSAFKDCWIWSKCGFPKLMDTLYGKYLSPHVKELRTKLLQIVTQALDKNVSLDEITKFFETFNVFCMDLEALGFEWYVRVHNDKIRKTLLDMKAINCVHNSLFTTDDKCFLVSKDKYDMFIQICANEVIPKHYQVEIVKTLLDHVLCILDKRSWNDGTCLTGEDQLNAAKSLINSIRTSLLYLKEQPEYANFTQFYKRSTKPFKIIIKECSSITNFTKRMEFMMQSFPYIQNQQVLDVDKALTIFSTLNAKCDEQLLKNAFQLYVGQFEKHMRECDDLEYADKIKRIVRHVSDKVKPIRASKWTAGFKQNTIPLILAGVRAVWAILTSEDVLNPGKLVKPHSLQILTVLRFLCVDNEKSGVDKHLAQIMTAQGESVVLGLIAAVLALFGHKVEIVCHSEHLAKHDAADFCDLYEALSIQPKISYKTIDDVVNERLRTFSEKAWIYLSKCLGIPPELPNKNVPVDADLSDTVLLMNEFDVFVEKYYGDTSYNVFAPEVKGLGQIQHKIWDLVQSNTVDIERQLEAFLQSSSDPDVVQLKSLIERPGSYKLVTINHDETLKVLYNNKTFFTEKFNQMVKTAKEVHRIHIDECAQNFKLDCNGVITCRNENGEFLPNLYCQYLNAFMYFKLQKDNFVQSVNGSVNFGYLPLDFSSFSYAKLPDQYSLFLCVTGTFRGFKLMQQKTIMPPFFGATKLKFSQQENFQCLPELSEWKAAIFDRVNAVINENRSVIVFFSNKFEIEQFRLSFESQIVRLNEVTVETDDDSRDRYIIEAGVPRTVTLATRDMGLGLDYKTTLSVEKNGGIHVIQTFFSLEENEETLIKRCTARKGNKGSYEVIVCLPHLVTLDVVDRNEQCRTISYAQLEKSRRNLSKRVDEDKTLSIKRANQNHEMLVKFYESV</sequence>
<dbReference type="KEGG" id="aag:5579397"/>
<feature type="region of interest" description="Disordered" evidence="1">
    <location>
        <begin position="1"/>
        <end position="21"/>
    </location>
</feature>
<proteinExistence type="predicted"/>
<dbReference type="EMBL" id="CH477513">
    <property type="protein sequence ID" value="EAT39748.1"/>
    <property type="molecule type" value="Genomic_DNA"/>
</dbReference>
<dbReference type="GO" id="GO:0006886">
    <property type="term" value="P:intracellular protein transport"/>
    <property type="evidence" value="ECO:0007669"/>
    <property type="project" value="InterPro"/>
</dbReference>
<organism evidence="2">
    <name type="scientific">Aedes aegypti</name>
    <name type="common">Yellowfever mosquito</name>
    <name type="synonym">Culex aegypti</name>
    <dbReference type="NCBI Taxonomy" id="7159"/>
    <lineage>
        <taxon>Eukaryota</taxon>
        <taxon>Metazoa</taxon>
        <taxon>Ecdysozoa</taxon>
        <taxon>Arthropoda</taxon>
        <taxon>Hexapoda</taxon>
        <taxon>Insecta</taxon>
        <taxon>Pterygota</taxon>
        <taxon>Neoptera</taxon>
        <taxon>Endopterygota</taxon>
        <taxon>Diptera</taxon>
        <taxon>Nematocera</taxon>
        <taxon>Culicoidea</taxon>
        <taxon>Culicidae</taxon>
        <taxon>Culicinae</taxon>
        <taxon>Aedini</taxon>
        <taxon>Aedes</taxon>
        <taxon>Stegomyia</taxon>
    </lineage>
</organism>
<evidence type="ECO:0000313" key="2">
    <source>
        <dbReference type="EMBL" id="EAT39748.1"/>
    </source>
</evidence>
<reference evidence="2" key="2">
    <citation type="journal article" date="2007" name="Science">
        <title>Genome sequence of Aedes aegypti, a major arbovirus vector.</title>
        <authorList>
            <person name="Nene V."/>
            <person name="Wortman J.R."/>
            <person name="Lawson D."/>
            <person name="Haas B."/>
            <person name="Kodira C."/>
            <person name="Tu Z.J."/>
            <person name="Loftus B."/>
            <person name="Xi Z."/>
            <person name="Megy K."/>
            <person name="Grabherr M."/>
            <person name="Ren Q."/>
            <person name="Zdobnov E.M."/>
            <person name="Lobo N.F."/>
            <person name="Campbell K.S."/>
            <person name="Brown S.E."/>
            <person name="Bonaldo M.F."/>
            <person name="Zhu J."/>
            <person name="Sinkins S.P."/>
            <person name="Hogenkamp D.G."/>
            <person name="Amedeo P."/>
            <person name="Arensburger P."/>
            <person name="Atkinson P.W."/>
            <person name="Bidwell S."/>
            <person name="Biedler J."/>
            <person name="Birney E."/>
            <person name="Bruggner R.V."/>
            <person name="Costas J."/>
            <person name="Coy M.R."/>
            <person name="Crabtree J."/>
            <person name="Crawford M."/>
            <person name="Debruyn B."/>
            <person name="Decaprio D."/>
            <person name="Eiglmeier K."/>
            <person name="Eisenstadt E."/>
            <person name="El-Dorry H."/>
            <person name="Gelbart W.M."/>
            <person name="Gomes S.L."/>
            <person name="Hammond M."/>
            <person name="Hannick L.I."/>
            <person name="Hogan J.R."/>
            <person name="Holmes M.H."/>
            <person name="Jaffe D."/>
            <person name="Johnston J.S."/>
            <person name="Kennedy R.C."/>
            <person name="Koo H."/>
            <person name="Kravitz S."/>
            <person name="Kriventseva E.V."/>
            <person name="Kulp D."/>
            <person name="Labutti K."/>
            <person name="Lee E."/>
            <person name="Li S."/>
            <person name="Lovin D.D."/>
            <person name="Mao C."/>
            <person name="Mauceli E."/>
            <person name="Menck C.F."/>
            <person name="Miller J.R."/>
            <person name="Montgomery P."/>
            <person name="Mori A."/>
            <person name="Nascimento A.L."/>
            <person name="Naveira H.F."/>
            <person name="Nusbaum C."/>
            <person name="O'leary S."/>
            <person name="Orvis J."/>
            <person name="Pertea M."/>
            <person name="Quesneville H."/>
            <person name="Reidenbach K.R."/>
            <person name="Rogers Y.H."/>
            <person name="Roth C.W."/>
            <person name="Schneider J.R."/>
            <person name="Schatz M."/>
            <person name="Shumway M."/>
            <person name="Stanke M."/>
            <person name="Stinson E.O."/>
            <person name="Tubio J.M."/>
            <person name="Vanzee J.P."/>
            <person name="Verjovski-Almeida S."/>
            <person name="Werner D."/>
            <person name="White O."/>
            <person name="Wyder S."/>
            <person name="Zeng Q."/>
            <person name="Zhao Q."/>
            <person name="Zhao Y."/>
            <person name="Hill C.A."/>
            <person name="Raikhel A.S."/>
            <person name="Soares M.B."/>
            <person name="Knudson D.L."/>
            <person name="Lee N.H."/>
            <person name="Galagan J."/>
            <person name="Salzberg S.L."/>
            <person name="Paulsen I.T."/>
            <person name="Dimopoulos G."/>
            <person name="Collins F.H."/>
            <person name="Birren B."/>
            <person name="Fraser-Liggett C.M."/>
            <person name="Severson D.W."/>
        </authorList>
    </citation>
    <scope>NUCLEOTIDE SEQUENCE [LARGE SCALE GENOMIC DNA]</scope>
    <source>
        <strain evidence="2">Liverpool</strain>
    </source>
</reference>
<reference evidence="2" key="1">
    <citation type="submission" date="2005-10" db="EMBL/GenBank/DDBJ databases">
        <authorList>
            <person name="Loftus B.J."/>
            <person name="Nene V.M."/>
            <person name="Hannick L.I."/>
            <person name="Bidwell S."/>
            <person name="Haas B."/>
            <person name="Amedeo P."/>
            <person name="Orvis J."/>
            <person name="Wortman J.R."/>
            <person name="White O.R."/>
            <person name="Salzberg S."/>
            <person name="Shumway M."/>
            <person name="Koo H."/>
            <person name="Zhao Y."/>
            <person name="Holmes M."/>
            <person name="Miller J."/>
            <person name="Schatz M."/>
            <person name="Pop M."/>
            <person name="Pai G."/>
            <person name="Utterback T."/>
            <person name="Rogers Y.-H."/>
            <person name="Kravitz S."/>
            <person name="Fraser C.M."/>
        </authorList>
    </citation>
    <scope>NUCLEOTIDE SEQUENCE</scope>
    <source>
        <strain evidence="2">Liverpool</strain>
    </source>
</reference>
<evidence type="ECO:0000256" key="1">
    <source>
        <dbReference type="SAM" id="MobiDB-lite"/>
    </source>
</evidence>
<feature type="compositionally biased region" description="Polar residues" evidence="1">
    <location>
        <begin position="1"/>
        <end position="14"/>
    </location>
</feature>
<gene>
    <name evidence="2" type="ORF">AaeL_AAEL008471</name>
</gene>
<dbReference type="Gene3D" id="3.40.50.300">
    <property type="entry name" value="P-loop containing nucleotide triphosphate hydrolases"/>
    <property type="match status" value="2"/>
</dbReference>
<dbReference type="OMA" id="FEWYVRV"/>
<dbReference type="GO" id="GO:0005524">
    <property type="term" value="F:ATP binding"/>
    <property type="evidence" value="ECO:0007669"/>
    <property type="project" value="InterPro"/>
</dbReference>